<dbReference type="EMBL" id="MU620917">
    <property type="protein sequence ID" value="KAI8579748.1"/>
    <property type="molecule type" value="Genomic_DNA"/>
</dbReference>
<gene>
    <name evidence="4" type="ORF">K450DRAFT_299966</name>
</gene>
<keyword evidence="2" id="KW-1133">Transmembrane helix</keyword>
<feature type="chain" id="PRO_5041934630" evidence="3">
    <location>
        <begin position="20"/>
        <end position="441"/>
    </location>
</feature>
<name>A0AAD5E981_UMBRA</name>
<keyword evidence="2" id="KW-0472">Membrane</keyword>
<feature type="compositionally biased region" description="Low complexity" evidence="1">
    <location>
        <begin position="395"/>
        <end position="413"/>
    </location>
</feature>
<evidence type="ECO:0000313" key="4">
    <source>
        <dbReference type="EMBL" id="KAI8579748.1"/>
    </source>
</evidence>
<evidence type="ECO:0000256" key="3">
    <source>
        <dbReference type="SAM" id="SignalP"/>
    </source>
</evidence>
<dbReference type="RefSeq" id="XP_051444752.1">
    <property type="nucleotide sequence ID" value="XM_051593715.1"/>
</dbReference>
<feature type="region of interest" description="Disordered" evidence="1">
    <location>
        <begin position="392"/>
        <end position="414"/>
    </location>
</feature>
<comment type="caution">
    <text evidence="4">The sequence shown here is derived from an EMBL/GenBank/DDBJ whole genome shotgun (WGS) entry which is preliminary data.</text>
</comment>
<dbReference type="SUPFAM" id="SSF117281">
    <property type="entry name" value="Kelch motif"/>
    <property type="match status" value="1"/>
</dbReference>
<protein>
    <submittedName>
        <fullName evidence="4">Uncharacterized protein</fullName>
    </submittedName>
</protein>
<evidence type="ECO:0000256" key="2">
    <source>
        <dbReference type="SAM" id="Phobius"/>
    </source>
</evidence>
<keyword evidence="5" id="KW-1185">Reference proteome</keyword>
<accession>A0AAD5E981</accession>
<dbReference type="Gene3D" id="2.120.10.80">
    <property type="entry name" value="Kelch-type beta propeller"/>
    <property type="match status" value="1"/>
</dbReference>
<feature type="signal peptide" evidence="3">
    <location>
        <begin position="1"/>
        <end position="19"/>
    </location>
</feature>
<evidence type="ECO:0000256" key="1">
    <source>
        <dbReference type="SAM" id="MobiDB-lite"/>
    </source>
</evidence>
<reference evidence="4" key="1">
    <citation type="submission" date="2021-06" db="EMBL/GenBank/DDBJ databases">
        <authorList>
            <consortium name="DOE Joint Genome Institute"/>
            <person name="Mondo S.J."/>
            <person name="Amses K.R."/>
            <person name="Simmons D.R."/>
            <person name="Longcore J.E."/>
            <person name="Seto K."/>
            <person name="Alves G.H."/>
            <person name="Bonds A.E."/>
            <person name="Quandt C.A."/>
            <person name="Davis W.J."/>
            <person name="Chang Y."/>
            <person name="Letcher P.M."/>
            <person name="Powell M.J."/>
            <person name="Kuo A."/>
            <person name="Labutti K."/>
            <person name="Pangilinan J."/>
            <person name="Andreopoulos W."/>
            <person name="Tritt A."/>
            <person name="Riley R."/>
            <person name="Hundley H."/>
            <person name="Johnson J."/>
            <person name="Lipzen A."/>
            <person name="Barry K."/>
            <person name="Berbee M.L."/>
            <person name="Buchler N.E."/>
            <person name="Grigoriev I.V."/>
            <person name="Spatafora J.W."/>
            <person name="Stajich J.E."/>
            <person name="James T.Y."/>
        </authorList>
    </citation>
    <scope>NUCLEOTIDE SEQUENCE</scope>
    <source>
        <strain evidence="4">AG</strain>
    </source>
</reference>
<keyword evidence="2" id="KW-0812">Transmembrane</keyword>
<dbReference type="InterPro" id="IPR015915">
    <property type="entry name" value="Kelch-typ_b-propeller"/>
</dbReference>
<sequence length="441" mass="46376">MKYSTTSLQAIALAATVAAQSDVYHNQAGDRHYQCLASVNGTAYLIELEPGVSSTFSSWTPPDTNSSSPQTHPSWTPLTVSEGISPLPALCYSNGTHIFTVNGENGHIVTFDPVSAVWNDPLTGKAPTAQAAAFSQTIQSLNSTAHPDFQCVGVNNEIVCYDDGSTSNTTTATPTNDAWLADLSTWNFTAPAASQSTSGSIPSIQGGVLAPSDTQAFLFGGQIGANDASTSLPFWLGFTLSCNTTSLNATKNCNADIWSFDATASQWSTVAQFPKNLTYTTVSDPAVAFYNSSFYVFSGQTCTSNSSDEHIENISQDFWMFTPPSTWTLVDPIASNQPPSTVGGQLSLLNTTGGSYLVLRSGYNNTNTNTEVGADSTYLFNPSNNSWVEYVGRPNSANGSTNGSTGSNVSNSTQASGVATTVPMAVLVGTSMIVMISALLL</sequence>
<feature type="region of interest" description="Disordered" evidence="1">
    <location>
        <begin position="56"/>
        <end position="75"/>
    </location>
</feature>
<dbReference type="GeneID" id="75919057"/>
<feature type="transmembrane region" description="Helical" evidence="2">
    <location>
        <begin position="417"/>
        <end position="440"/>
    </location>
</feature>
<keyword evidence="3" id="KW-0732">Signal</keyword>
<dbReference type="Proteomes" id="UP001206595">
    <property type="component" value="Unassembled WGS sequence"/>
</dbReference>
<organism evidence="4 5">
    <name type="scientific">Umbelopsis ramanniana AG</name>
    <dbReference type="NCBI Taxonomy" id="1314678"/>
    <lineage>
        <taxon>Eukaryota</taxon>
        <taxon>Fungi</taxon>
        <taxon>Fungi incertae sedis</taxon>
        <taxon>Mucoromycota</taxon>
        <taxon>Mucoromycotina</taxon>
        <taxon>Umbelopsidomycetes</taxon>
        <taxon>Umbelopsidales</taxon>
        <taxon>Umbelopsidaceae</taxon>
        <taxon>Umbelopsis</taxon>
    </lineage>
</organism>
<proteinExistence type="predicted"/>
<dbReference type="AlphaFoldDB" id="A0AAD5E981"/>
<reference evidence="4" key="2">
    <citation type="journal article" date="2022" name="Proc. Natl. Acad. Sci. U.S.A.">
        <title>Diploid-dominant life cycles characterize the early evolution of Fungi.</title>
        <authorList>
            <person name="Amses K.R."/>
            <person name="Simmons D.R."/>
            <person name="Longcore J.E."/>
            <person name="Mondo S.J."/>
            <person name="Seto K."/>
            <person name="Jeronimo G.H."/>
            <person name="Bonds A.E."/>
            <person name="Quandt C.A."/>
            <person name="Davis W.J."/>
            <person name="Chang Y."/>
            <person name="Federici B.A."/>
            <person name="Kuo A."/>
            <person name="LaButti K."/>
            <person name="Pangilinan J."/>
            <person name="Andreopoulos W."/>
            <person name="Tritt A."/>
            <person name="Riley R."/>
            <person name="Hundley H."/>
            <person name="Johnson J."/>
            <person name="Lipzen A."/>
            <person name="Barry K."/>
            <person name="Lang B.F."/>
            <person name="Cuomo C.A."/>
            <person name="Buchler N.E."/>
            <person name="Grigoriev I.V."/>
            <person name="Spatafora J.W."/>
            <person name="Stajich J.E."/>
            <person name="James T.Y."/>
        </authorList>
    </citation>
    <scope>NUCLEOTIDE SEQUENCE</scope>
    <source>
        <strain evidence="4">AG</strain>
    </source>
</reference>
<evidence type="ECO:0000313" key="5">
    <source>
        <dbReference type="Proteomes" id="UP001206595"/>
    </source>
</evidence>